<dbReference type="EMBL" id="JAJEQE010000002">
    <property type="protein sequence ID" value="MCC2147882.1"/>
    <property type="molecule type" value="Genomic_DNA"/>
</dbReference>
<evidence type="ECO:0000256" key="1">
    <source>
        <dbReference type="ARBA" id="ARBA00004651"/>
    </source>
</evidence>
<feature type="domain" description="CBS" evidence="12">
    <location>
        <begin position="288"/>
        <end position="349"/>
    </location>
</feature>
<dbReference type="PROSITE" id="PS51371">
    <property type="entry name" value="CBS"/>
    <property type="match status" value="2"/>
</dbReference>
<dbReference type="SUPFAM" id="SSF56176">
    <property type="entry name" value="FAD-binding/transporter-associated domain-like"/>
    <property type="match status" value="1"/>
</dbReference>
<accession>A0ABS8ETU5</accession>
<keyword evidence="8 10" id="KW-0472">Membrane</keyword>
<dbReference type="InterPro" id="IPR051676">
    <property type="entry name" value="UPF0053_domain"/>
</dbReference>
<keyword evidence="4 10" id="KW-0812">Transmembrane</keyword>
<comment type="subcellular location">
    <subcellularLocation>
        <location evidence="1">Cell membrane</location>
        <topology evidence="1">Multi-pass membrane protein</topology>
    </subcellularLocation>
</comment>
<dbReference type="InterPro" id="IPR044751">
    <property type="entry name" value="Ion_transp-like_CBS"/>
</dbReference>
<keyword evidence="6 10" id="KW-1133">Transmembrane helix</keyword>
<evidence type="ECO:0000313" key="15">
    <source>
        <dbReference type="Proteomes" id="UP001299235"/>
    </source>
</evidence>
<evidence type="ECO:0000256" key="7">
    <source>
        <dbReference type="ARBA" id="ARBA00023122"/>
    </source>
</evidence>
<dbReference type="RefSeq" id="WP_248834568.1">
    <property type="nucleotide sequence ID" value="NZ_JAJEQE010000002.1"/>
</dbReference>
<keyword evidence="7 9" id="KW-0129">CBS domain</keyword>
<comment type="similarity">
    <text evidence="2">Belongs to the UPF0053 family.</text>
</comment>
<dbReference type="Gene3D" id="3.10.580.10">
    <property type="entry name" value="CBS-domain"/>
    <property type="match status" value="1"/>
</dbReference>
<gene>
    <name evidence="14" type="ORF">LKD42_01220</name>
</gene>
<dbReference type="Pfam" id="PF01595">
    <property type="entry name" value="CNNM"/>
    <property type="match status" value="1"/>
</dbReference>
<evidence type="ECO:0000256" key="11">
    <source>
        <dbReference type="SAM" id="Phobius"/>
    </source>
</evidence>
<feature type="domain" description="CNNM transmembrane" evidence="13">
    <location>
        <begin position="3"/>
        <end position="208"/>
    </location>
</feature>
<reference evidence="14 15" key="1">
    <citation type="submission" date="2021-10" db="EMBL/GenBank/DDBJ databases">
        <title>Anaerobic single-cell dispensing facilitates the cultivation of human gut bacteria.</title>
        <authorList>
            <person name="Afrizal A."/>
        </authorList>
    </citation>
    <scope>NUCLEOTIDE SEQUENCE [LARGE SCALE GENOMIC DNA]</scope>
    <source>
        <strain evidence="14 15">CLA-AA-H246</strain>
    </source>
</reference>
<feature type="transmembrane region" description="Helical" evidence="11">
    <location>
        <begin position="142"/>
        <end position="164"/>
    </location>
</feature>
<proteinExistence type="inferred from homology"/>
<feature type="domain" description="CBS" evidence="12">
    <location>
        <begin position="227"/>
        <end position="286"/>
    </location>
</feature>
<dbReference type="Proteomes" id="UP001299235">
    <property type="component" value="Unassembled WGS sequence"/>
</dbReference>
<feature type="transmembrane region" description="Helical" evidence="11">
    <location>
        <begin position="12"/>
        <end position="34"/>
    </location>
</feature>
<dbReference type="PROSITE" id="PS51846">
    <property type="entry name" value="CNNM"/>
    <property type="match status" value="1"/>
</dbReference>
<evidence type="ECO:0000256" key="9">
    <source>
        <dbReference type="PROSITE-ProRule" id="PRU00703"/>
    </source>
</evidence>
<evidence type="ECO:0000256" key="4">
    <source>
        <dbReference type="ARBA" id="ARBA00022692"/>
    </source>
</evidence>
<evidence type="ECO:0000256" key="6">
    <source>
        <dbReference type="ARBA" id="ARBA00022989"/>
    </source>
</evidence>
<keyword evidence="15" id="KW-1185">Reference proteome</keyword>
<dbReference type="Pfam" id="PF03471">
    <property type="entry name" value="CorC_HlyC"/>
    <property type="match status" value="1"/>
</dbReference>
<dbReference type="InterPro" id="IPR005170">
    <property type="entry name" value="Transptr-assoc_dom"/>
</dbReference>
<comment type="caution">
    <text evidence="14">The sequence shown here is derived from an EMBL/GenBank/DDBJ whole genome shotgun (WGS) entry which is preliminary data.</text>
</comment>
<keyword evidence="3" id="KW-1003">Cell membrane</keyword>
<evidence type="ECO:0000313" key="14">
    <source>
        <dbReference type="EMBL" id="MCC2147882.1"/>
    </source>
</evidence>
<feature type="transmembrane region" description="Helical" evidence="11">
    <location>
        <begin position="110"/>
        <end position="130"/>
    </location>
</feature>
<dbReference type="Pfam" id="PF00571">
    <property type="entry name" value="CBS"/>
    <property type="match status" value="1"/>
</dbReference>
<evidence type="ECO:0000259" key="12">
    <source>
        <dbReference type="PROSITE" id="PS51371"/>
    </source>
</evidence>
<evidence type="ECO:0000256" key="10">
    <source>
        <dbReference type="PROSITE-ProRule" id="PRU01193"/>
    </source>
</evidence>
<dbReference type="InterPro" id="IPR016169">
    <property type="entry name" value="FAD-bd_PCMH_sub2"/>
</dbReference>
<evidence type="ECO:0000256" key="8">
    <source>
        <dbReference type="ARBA" id="ARBA00023136"/>
    </source>
</evidence>
<evidence type="ECO:0000256" key="2">
    <source>
        <dbReference type="ARBA" id="ARBA00006337"/>
    </source>
</evidence>
<evidence type="ECO:0000256" key="5">
    <source>
        <dbReference type="ARBA" id="ARBA00022737"/>
    </source>
</evidence>
<dbReference type="PANTHER" id="PTHR43099">
    <property type="entry name" value="UPF0053 PROTEIN YRKA"/>
    <property type="match status" value="1"/>
</dbReference>
<sequence>MIADSPLIGKIILILVLIAIDAFCSCAEIAVISLDASELEKMAEEKNKKAERLLKFLRQPAKFLTMIQAVITLCGFLISAFTADLLALWMTGLVMEQFVHLVSAKVWHNIFLVLITFLLSYVVLVFGILLPKRLAAKRGQKLAFRMSGLLEVFWIVFSPFTALLNATTNLLLRLFGIDPNAEAVEVSEEEIRKMADAGSKKGVIDLEENEIIQNLFEFDDMAVDEFATHRTDITLLWTDETLQQWEETIHDSRHTVYPVCEETVDHVVGVLNIKDFFRFRGRTKDFIMKHAVKPAQFIPKSVKADVLFRRMKVSHNHFAVVLDEYGGMVGIVTMNDLLEQLVGDLEDDLAELAEEPKISRISKDTWKIDGGVDLEDAAEALEVELPVEDYDTFGGFVFGIYGTIPSDGTQFEVDACGLHIKILSIKEHRLESALVCKTTGSENAAEQERSEKNEDK</sequence>
<protein>
    <submittedName>
        <fullName evidence="14">Hemolysin family protein</fullName>
    </submittedName>
</protein>
<evidence type="ECO:0000256" key="3">
    <source>
        <dbReference type="ARBA" id="ARBA00022475"/>
    </source>
</evidence>
<dbReference type="InterPro" id="IPR002550">
    <property type="entry name" value="CNNM"/>
</dbReference>
<dbReference type="CDD" id="cd04590">
    <property type="entry name" value="CBS_pair_CorC_HlyC_assoc"/>
    <property type="match status" value="1"/>
</dbReference>
<dbReference type="InterPro" id="IPR046342">
    <property type="entry name" value="CBS_dom_sf"/>
</dbReference>
<dbReference type="InterPro" id="IPR000644">
    <property type="entry name" value="CBS_dom"/>
</dbReference>
<dbReference type="SMART" id="SM01091">
    <property type="entry name" value="CorC_HlyC"/>
    <property type="match status" value="1"/>
</dbReference>
<dbReference type="InterPro" id="IPR036318">
    <property type="entry name" value="FAD-bd_PCMH-like_sf"/>
</dbReference>
<dbReference type="SUPFAM" id="SSF54631">
    <property type="entry name" value="CBS-domain pair"/>
    <property type="match status" value="1"/>
</dbReference>
<evidence type="ECO:0000259" key="13">
    <source>
        <dbReference type="PROSITE" id="PS51846"/>
    </source>
</evidence>
<feature type="transmembrane region" description="Helical" evidence="11">
    <location>
        <begin position="63"/>
        <end position="90"/>
    </location>
</feature>
<keyword evidence="5" id="KW-0677">Repeat</keyword>
<dbReference type="Gene3D" id="3.30.465.10">
    <property type="match status" value="1"/>
</dbReference>
<organism evidence="14 15">
    <name type="scientific">Hominisplanchenecus faecis</name>
    <dbReference type="NCBI Taxonomy" id="2885351"/>
    <lineage>
        <taxon>Bacteria</taxon>
        <taxon>Bacillati</taxon>
        <taxon>Bacillota</taxon>
        <taxon>Clostridia</taxon>
        <taxon>Lachnospirales</taxon>
        <taxon>Lachnospiraceae</taxon>
        <taxon>Hominisplanchenecus</taxon>
    </lineage>
</organism>
<name>A0ABS8ETU5_9FIRM</name>
<dbReference type="PANTHER" id="PTHR43099:SF5">
    <property type="entry name" value="HLYC_CORC FAMILY TRANSPORTER"/>
    <property type="match status" value="1"/>
</dbReference>